<dbReference type="Proteomes" id="UP001501565">
    <property type="component" value="Unassembled WGS sequence"/>
</dbReference>
<evidence type="ECO:0008006" key="4">
    <source>
        <dbReference type="Google" id="ProtNLM"/>
    </source>
</evidence>
<reference evidence="3" key="1">
    <citation type="journal article" date="2019" name="Int. J. Syst. Evol. Microbiol.">
        <title>The Global Catalogue of Microorganisms (GCM) 10K type strain sequencing project: providing services to taxonomists for standard genome sequencing and annotation.</title>
        <authorList>
            <consortium name="The Broad Institute Genomics Platform"/>
            <consortium name="The Broad Institute Genome Sequencing Center for Infectious Disease"/>
            <person name="Wu L."/>
            <person name="Ma J."/>
        </authorList>
    </citation>
    <scope>NUCLEOTIDE SEQUENCE [LARGE SCALE GENOMIC DNA]</scope>
    <source>
        <strain evidence="3">JCM 17551</strain>
    </source>
</reference>
<keyword evidence="3" id="KW-1185">Reference proteome</keyword>
<protein>
    <recommendedName>
        <fullName evidence="4">DUF4136 domain-containing protein</fullName>
    </recommendedName>
</protein>
<evidence type="ECO:0000313" key="2">
    <source>
        <dbReference type="EMBL" id="GAA3914977.1"/>
    </source>
</evidence>
<name>A0ABP7M6K7_9GAMM</name>
<dbReference type="PROSITE" id="PS51257">
    <property type="entry name" value="PROKAR_LIPOPROTEIN"/>
    <property type="match status" value="1"/>
</dbReference>
<dbReference type="RefSeq" id="WP_344795515.1">
    <property type="nucleotide sequence ID" value="NZ_BAABBN010000004.1"/>
</dbReference>
<dbReference type="EMBL" id="BAABBN010000004">
    <property type="protein sequence ID" value="GAA3914977.1"/>
    <property type="molecule type" value="Genomic_DNA"/>
</dbReference>
<feature type="chain" id="PRO_5046850415" description="DUF4136 domain-containing protein" evidence="1">
    <location>
        <begin position="21"/>
        <end position="151"/>
    </location>
</feature>
<evidence type="ECO:0000313" key="3">
    <source>
        <dbReference type="Proteomes" id="UP001501565"/>
    </source>
</evidence>
<keyword evidence="1" id="KW-0732">Signal</keyword>
<gene>
    <name evidence="2" type="ORF">GCM10022277_06870</name>
</gene>
<feature type="signal peptide" evidence="1">
    <location>
        <begin position="1"/>
        <end position="20"/>
    </location>
</feature>
<organism evidence="2 3">
    <name type="scientific">Litoribacillus peritrichatus</name>
    <dbReference type="NCBI Taxonomy" id="718191"/>
    <lineage>
        <taxon>Bacteria</taxon>
        <taxon>Pseudomonadati</taxon>
        <taxon>Pseudomonadota</taxon>
        <taxon>Gammaproteobacteria</taxon>
        <taxon>Oceanospirillales</taxon>
        <taxon>Oceanospirillaceae</taxon>
        <taxon>Litoribacillus</taxon>
    </lineage>
</organism>
<proteinExistence type="predicted"/>
<evidence type="ECO:0000256" key="1">
    <source>
        <dbReference type="SAM" id="SignalP"/>
    </source>
</evidence>
<accession>A0ABP7M6K7</accession>
<sequence>MNKLLFSPFLFALASCNVFALNPAVSEAPDNQKLFLSEAIVQTPYSALVKHTQVDVEEHDEFMSRHVYYADVIETVRGNIRKRIKYSMLVERDEEPVLDTSPAIVTLCFYNGAYYWPGTGAQFDGEPELIRFAKAEAEKADAKQSEFAQCD</sequence>
<comment type="caution">
    <text evidence="2">The sequence shown here is derived from an EMBL/GenBank/DDBJ whole genome shotgun (WGS) entry which is preliminary data.</text>
</comment>